<dbReference type="PANTHER" id="PTHR35399">
    <property type="entry name" value="SLR8030 PROTEIN"/>
    <property type="match status" value="1"/>
</dbReference>
<evidence type="ECO:0000256" key="1">
    <source>
        <dbReference type="SAM" id="MobiDB-lite"/>
    </source>
</evidence>
<keyword evidence="3" id="KW-0732">Signal</keyword>
<keyword evidence="2" id="KW-0472">Membrane</keyword>
<dbReference type="PANTHER" id="PTHR35399:SF2">
    <property type="entry name" value="DUF839 DOMAIN-CONTAINING PROTEIN"/>
    <property type="match status" value="1"/>
</dbReference>
<feature type="signal peptide" evidence="3">
    <location>
        <begin position="1"/>
        <end position="23"/>
    </location>
</feature>
<protein>
    <recommendedName>
        <fullName evidence="5">Alkaline phosphatase</fullName>
    </recommendedName>
</protein>
<accession>A0A7S1WP56</accession>
<dbReference type="EMBL" id="HBGE01094440">
    <property type="protein sequence ID" value="CAD9179449.1"/>
    <property type="molecule type" value="Transcribed_RNA"/>
</dbReference>
<evidence type="ECO:0000256" key="2">
    <source>
        <dbReference type="SAM" id="Phobius"/>
    </source>
</evidence>
<keyword evidence="2" id="KW-0812">Transmembrane</keyword>
<dbReference type="InterPro" id="IPR008557">
    <property type="entry name" value="PhoX"/>
</dbReference>
<feature type="compositionally biased region" description="Low complexity" evidence="1">
    <location>
        <begin position="638"/>
        <end position="651"/>
    </location>
</feature>
<gene>
    <name evidence="4" type="ORF">ACAT0790_LOCUS56221</name>
</gene>
<evidence type="ECO:0008006" key="5">
    <source>
        <dbReference type="Google" id="ProtNLM"/>
    </source>
</evidence>
<evidence type="ECO:0000256" key="3">
    <source>
        <dbReference type="SAM" id="SignalP"/>
    </source>
</evidence>
<evidence type="ECO:0000313" key="4">
    <source>
        <dbReference type="EMBL" id="CAD9179449.1"/>
    </source>
</evidence>
<dbReference type="AlphaFoldDB" id="A0A7S1WP56"/>
<feature type="chain" id="PRO_5030740357" description="Alkaline phosphatase" evidence="3">
    <location>
        <begin position="24"/>
        <end position="686"/>
    </location>
</feature>
<organism evidence="4">
    <name type="scientific">Alexandrium catenella</name>
    <name type="common">Red tide dinoflagellate</name>
    <name type="synonym">Gonyaulax catenella</name>
    <dbReference type="NCBI Taxonomy" id="2925"/>
    <lineage>
        <taxon>Eukaryota</taxon>
        <taxon>Sar</taxon>
        <taxon>Alveolata</taxon>
        <taxon>Dinophyceae</taxon>
        <taxon>Gonyaulacales</taxon>
        <taxon>Pyrocystaceae</taxon>
        <taxon>Alexandrium</taxon>
    </lineage>
</organism>
<proteinExistence type="predicted"/>
<keyword evidence="2" id="KW-1133">Transmembrane helix</keyword>
<dbReference type="Pfam" id="PF05787">
    <property type="entry name" value="PhoX"/>
    <property type="match status" value="1"/>
</dbReference>
<sequence>MATSARALLAVWVCAAAASGSEAIPEYTQFYYSKFPVTEAEKGSVVTSPWVMYKGHWQPLQYRQLVRTGNTYGPRGVIAGATIDKDGNLIQGSSGCCGAHPGVTHHLSDMTDFASLLRSRGPDQQRLWSVVHFEDMPAVMQAVEVRQGEDGVLHVVDLHNVDFSAHGGVVGTCAGSVSPWNTHLGGEEWGLPDARTFESWHSLDEAHGGAATRGAIQNTERLSFRYHGLDPQNLSIASLKSVFHPFMNGYPNEVSIDDSKGGSPVITAVKHYSMGRYAVELPYCLHTTPQVCYIADDKSNGVPCAYKPDVANDLTSGRLYCAKLRMTVEPDPQSSLGGAGEYAVEWLDLGHATDAQIKRAIDARTQFADLFEVAELNMSAAAKEQLCPQGFTPVNAGGGPECLKLVGDPILASRLETRRYAAMLGATTEWTKMEGITFDPKRNELYMAMSAVYASMEHRMYKGGSNPWFDIGGFDNIRARYNPCGCVYRMHLGADNFYRHIRPLVCGNYRSFNTGSKRTGSDANSCDIHSIANPDNIAFMVGHDKLLVGEDSGRHENNAVWVYDMTTQSLNRLLTVPRGAETTGIYFHADVNGFAYIMNQVQHPASDTLHGRNGTVGYLGPISLSARPPRGLAAGQPSASEVSQSGVQVSQHPPHLDATSIAASGGVAVHVAAATIVLMAVVALVQ</sequence>
<feature type="region of interest" description="Disordered" evidence="1">
    <location>
        <begin position="629"/>
        <end position="653"/>
    </location>
</feature>
<feature type="transmembrane region" description="Helical" evidence="2">
    <location>
        <begin position="661"/>
        <end position="685"/>
    </location>
</feature>
<name>A0A7S1WP56_ALECA</name>
<reference evidence="4" key="1">
    <citation type="submission" date="2021-01" db="EMBL/GenBank/DDBJ databases">
        <authorList>
            <person name="Corre E."/>
            <person name="Pelletier E."/>
            <person name="Niang G."/>
            <person name="Scheremetjew M."/>
            <person name="Finn R."/>
            <person name="Kale V."/>
            <person name="Holt S."/>
            <person name="Cochrane G."/>
            <person name="Meng A."/>
            <person name="Brown T."/>
            <person name="Cohen L."/>
        </authorList>
    </citation>
    <scope>NUCLEOTIDE SEQUENCE</scope>
    <source>
        <strain evidence="4">OF101</strain>
    </source>
</reference>